<keyword evidence="3" id="KW-1185">Reference proteome</keyword>
<reference evidence="2 3" key="1">
    <citation type="submission" date="2017-02" db="EMBL/GenBank/DDBJ databases">
        <authorList>
            <person name="Peterson S.W."/>
        </authorList>
    </citation>
    <scope>NUCLEOTIDE SEQUENCE [LARGE SCALE GENOMIC DNA]</scope>
    <source>
        <strain evidence="2 3">DSM 24412</strain>
    </source>
</reference>
<name>A0A1T5F910_9BACT</name>
<gene>
    <name evidence="2" type="ORF">SAMN03080601_01537</name>
</gene>
<keyword evidence="1" id="KW-1133">Transmembrane helix</keyword>
<feature type="transmembrane region" description="Helical" evidence="1">
    <location>
        <begin position="28"/>
        <end position="49"/>
    </location>
</feature>
<sequence length="50" mass="6068">MACNGFDNEQNKKYIRTYSLLLKQIYVYSQYLTMHILIIYLNILIHIFIP</sequence>
<evidence type="ECO:0000256" key="1">
    <source>
        <dbReference type="SAM" id="Phobius"/>
    </source>
</evidence>
<protein>
    <submittedName>
        <fullName evidence="2">Uncharacterized protein</fullName>
    </submittedName>
</protein>
<dbReference type="EMBL" id="FUYV01000007">
    <property type="protein sequence ID" value="SKB92610.1"/>
    <property type="molecule type" value="Genomic_DNA"/>
</dbReference>
<proteinExistence type="predicted"/>
<evidence type="ECO:0000313" key="3">
    <source>
        <dbReference type="Proteomes" id="UP000191055"/>
    </source>
</evidence>
<dbReference type="Proteomes" id="UP000191055">
    <property type="component" value="Unassembled WGS sequence"/>
</dbReference>
<organism evidence="2 3">
    <name type="scientific">Alkalitalea saponilacus</name>
    <dbReference type="NCBI Taxonomy" id="889453"/>
    <lineage>
        <taxon>Bacteria</taxon>
        <taxon>Pseudomonadati</taxon>
        <taxon>Bacteroidota</taxon>
        <taxon>Bacteroidia</taxon>
        <taxon>Marinilabiliales</taxon>
        <taxon>Marinilabiliaceae</taxon>
        <taxon>Alkalitalea</taxon>
    </lineage>
</organism>
<evidence type="ECO:0000313" key="2">
    <source>
        <dbReference type="EMBL" id="SKB92610.1"/>
    </source>
</evidence>
<accession>A0A1T5F910</accession>
<keyword evidence="1" id="KW-0472">Membrane</keyword>
<keyword evidence="1" id="KW-0812">Transmembrane</keyword>
<dbReference type="AlphaFoldDB" id="A0A1T5F910"/>